<reference evidence="9" key="1">
    <citation type="journal article" date="2019" name="Int. J. Syst. Evol. Microbiol.">
        <title>The Global Catalogue of Microorganisms (GCM) 10K type strain sequencing project: providing services to taxonomists for standard genome sequencing and annotation.</title>
        <authorList>
            <consortium name="The Broad Institute Genomics Platform"/>
            <consortium name="The Broad Institute Genome Sequencing Center for Infectious Disease"/>
            <person name="Wu L."/>
            <person name="Ma J."/>
        </authorList>
    </citation>
    <scope>NUCLEOTIDE SEQUENCE [LARGE SCALE GENOMIC DNA]</scope>
    <source>
        <strain evidence="9">JCM 4253</strain>
    </source>
</reference>
<dbReference type="InterPro" id="IPR001128">
    <property type="entry name" value="Cyt_P450"/>
</dbReference>
<sequence>MSASIRLTDLHSIDDEVALSTGPAWQWLPRLTRGHRFVRWQSSVVLTTYADCRVALSDRRFGNGLRAEIGAMPDIDPRFVERRRSSLLLEEGERHTRLRRLAIPALRPRNFERFRPAMAKVVDELVDRVADHGRCDAVVSFCNPLPISVICWVLGVPRAEAEFFAEVAEASTALFSGDPSTVSAAMAATEKIDSYIEDLIGRRRRDPGQDLITDLLAAAEADGATVSGTDVMTIITSLIVGGTDTTRNQLAIALHCFAERPEEWERLRRRPELVPAAVEEVVRYAPTAYAMKRVADEDMELDGLLLPKGTPVIVMSTLANRDESVFPEPDRFDIGRTFRHPHMGFGWGLRSCIGSVLARAELGEALTVLSRRLTGLALDGETVWSRPDTIQGPVTLPLRFEAV</sequence>
<keyword evidence="6 7" id="KW-0503">Monooxygenase</keyword>
<dbReference type="GO" id="GO:0020037">
    <property type="term" value="F:heme binding"/>
    <property type="evidence" value="ECO:0007669"/>
    <property type="project" value="InterPro"/>
</dbReference>
<dbReference type="Proteomes" id="UP000619355">
    <property type="component" value="Unassembled WGS sequence"/>
</dbReference>
<dbReference type="PANTHER" id="PTHR46696:SF6">
    <property type="entry name" value="P450, PUTATIVE (EUROFUNG)-RELATED"/>
    <property type="match status" value="1"/>
</dbReference>
<organism evidence="8 9">
    <name type="scientific">Streptomyces capoamus</name>
    <dbReference type="NCBI Taxonomy" id="68183"/>
    <lineage>
        <taxon>Bacteria</taxon>
        <taxon>Bacillati</taxon>
        <taxon>Actinomycetota</taxon>
        <taxon>Actinomycetes</taxon>
        <taxon>Kitasatosporales</taxon>
        <taxon>Streptomycetaceae</taxon>
        <taxon>Streptomyces</taxon>
    </lineage>
</organism>
<gene>
    <name evidence="8" type="ORF">GCM10018980_54180</name>
</gene>
<keyword evidence="5 7" id="KW-0408">Iron</keyword>
<dbReference type="PROSITE" id="PS00086">
    <property type="entry name" value="CYTOCHROME_P450"/>
    <property type="match status" value="1"/>
</dbReference>
<dbReference type="SUPFAM" id="SSF48264">
    <property type="entry name" value="Cytochrome P450"/>
    <property type="match status" value="1"/>
</dbReference>
<name>A0A919EZD3_9ACTN</name>
<keyword evidence="9" id="KW-1185">Reference proteome</keyword>
<evidence type="ECO:0000256" key="3">
    <source>
        <dbReference type="ARBA" id="ARBA00022723"/>
    </source>
</evidence>
<evidence type="ECO:0000256" key="5">
    <source>
        <dbReference type="ARBA" id="ARBA00023004"/>
    </source>
</evidence>
<dbReference type="InterPro" id="IPR002397">
    <property type="entry name" value="Cyt_P450_B"/>
</dbReference>
<evidence type="ECO:0000256" key="7">
    <source>
        <dbReference type="RuleBase" id="RU000461"/>
    </source>
</evidence>
<comment type="similarity">
    <text evidence="1 7">Belongs to the cytochrome P450 family.</text>
</comment>
<dbReference type="FunFam" id="1.10.630.10:FF:000018">
    <property type="entry name" value="Cytochrome P450 monooxygenase"/>
    <property type="match status" value="1"/>
</dbReference>
<proteinExistence type="inferred from homology"/>
<dbReference type="PRINTS" id="PR00385">
    <property type="entry name" value="P450"/>
</dbReference>
<dbReference type="RefSeq" id="WP_189984813.1">
    <property type="nucleotide sequence ID" value="NZ_BNBF01000018.1"/>
</dbReference>
<dbReference type="PRINTS" id="PR00359">
    <property type="entry name" value="BP450"/>
</dbReference>
<accession>A0A919EZD3</accession>
<dbReference type="InterPro" id="IPR036396">
    <property type="entry name" value="Cyt_P450_sf"/>
</dbReference>
<dbReference type="GO" id="GO:0016705">
    <property type="term" value="F:oxidoreductase activity, acting on paired donors, with incorporation or reduction of molecular oxygen"/>
    <property type="evidence" value="ECO:0007669"/>
    <property type="project" value="InterPro"/>
</dbReference>
<dbReference type="GO" id="GO:0004497">
    <property type="term" value="F:monooxygenase activity"/>
    <property type="evidence" value="ECO:0007669"/>
    <property type="project" value="UniProtKB-KW"/>
</dbReference>
<keyword evidence="4 7" id="KW-0560">Oxidoreductase</keyword>
<protein>
    <submittedName>
        <fullName evidence="8">Cytochrome P450 hydroxylase</fullName>
    </submittedName>
</protein>
<dbReference type="Pfam" id="PF00067">
    <property type="entry name" value="p450"/>
    <property type="match status" value="1"/>
</dbReference>
<comment type="caution">
    <text evidence="8">The sequence shown here is derived from an EMBL/GenBank/DDBJ whole genome shotgun (WGS) entry which is preliminary data.</text>
</comment>
<keyword evidence="2 7" id="KW-0349">Heme</keyword>
<evidence type="ECO:0000313" key="9">
    <source>
        <dbReference type="Proteomes" id="UP000619355"/>
    </source>
</evidence>
<evidence type="ECO:0000256" key="6">
    <source>
        <dbReference type="ARBA" id="ARBA00023033"/>
    </source>
</evidence>
<dbReference type="PANTHER" id="PTHR46696">
    <property type="entry name" value="P450, PUTATIVE (EUROFUNG)-RELATED"/>
    <property type="match status" value="1"/>
</dbReference>
<dbReference type="EMBL" id="BNBF01000018">
    <property type="protein sequence ID" value="GHG63528.1"/>
    <property type="molecule type" value="Genomic_DNA"/>
</dbReference>
<dbReference type="GO" id="GO:0005506">
    <property type="term" value="F:iron ion binding"/>
    <property type="evidence" value="ECO:0007669"/>
    <property type="project" value="InterPro"/>
</dbReference>
<evidence type="ECO:0000256" key="4">
    <source>
        <dbReference type="ARBA" id="ARBA00023002"/>
    </source>
</evidence>
<evidence type="ECO:0000313" key="8">
    <source>
        <dbReference type="EMBL" id="GHG63528.1"/>
    </source>
</evidence>
<dbReference type="AlphaFoldDB" id="A0A919EZD3"/>
<evidence type="ECO:0000256" key="1">
    <source>
        <dbReference type="ARBA" id="ARBA00010617"/>
    </source>
</evidence>
<keyword evidence="3 7" id="KW-0479">Metal-binding</keyword>
<dbReference type="InterPro" id="IPR017972">
    <property type="entry name" value="Cyt_P450_CS"/>
</dbReference>
<dbReference type="Gene3D" id="1.10.630.10">
    <property type="entry name" value="Cytochrome P450"/>
    <property type="match status" value="1"/>
</dbReference>
<evidence type="ECO:0000256" key="2">
    <source>
        <dbReference type="ARBA" id="ARBA00022617"/>
    </source>
</evidence>